<dbReference type="Proteomes" id="UP001152795">
    <property type="component" value="Unassembled WGS sequence"/>
</dbReference>
<gene>
    <name evidence="1" type="ORF">PACLA_8A079342</name>
</gene>
<keyword evidence="2" id="KW-1185">Reference proteome</keyword>
<accession>A0A7D9HAP1</accession>
<sequence length="226" mass="25103">MFGPASTAMYDSGPDHVYIVNAAKFNVTPVHPRQTSRFQPPDFPMFLSILLVLYPLQMAIPTSWPALIVSLAGLRQFPFPPSQQNPWPKPSSPIGSPDLAFHTRLLQIVENSSKVITAALTNFLSTTCVRITAYQPIANGLMECFHLQLKASLKATNDPSYWSERLPLVLLGIRTAVKAEFGHSVSERVYGTTLCLPGEFFSHSTDHPVLDPAFYVHPLIRYPLIV</sequence>
<dbReference type="EMBL" id="CACRXK020000077">
    <property type="protein sequence ID" value="CAB3977870.1"/>
    <property type="molecule type" value="Genomic_DNA"/>
</dbReference>
<dbReference type="PANTHER" id="PTHR38681">
    <property type="entry name" value="RETROVIRUS-RELATED POL POLYPROTEIN FROM TRANSPOSON 412-LIKE PROTEIN-RELATED"/>
    <property type="match status" value="1"/>
</dbReference>
<organism evidence="1 2">
    <name type="scientific">Paramuricea clavata</name>
    <name type="common">Red gorgonian</name>
    <name type="synonym">Violescent sea-whip</name>
    <dbReference type="NCBI Taxonomy" id="317549"/>
    <lineage>
        <taxon>Eukaryota</taxon>
        <taxon>Metazoa</taxon>
        <taxon>Cnidaria</taxon>
        <taxon>Anthozoa</taxon>
        <taxon>Octocorallia</taxon>
        <taxon>Malacalcyonacea</taxon>
        <taxon>Plexauridae</taxon>
        <taxon>Paramuricea</taxon>
    </lineage>
</organism>
<dbReference type="Gene3D" id="3.30.420.10">
    <property type="entry name" value="Ribonuclease H-like superfamily/Ribonuclease H"/>
    <property type="match status" value="1"/>
</dbReference>
<comment type="caution">
    <text evidence="1">The sequence shown here is derived from an EMBL/GenBank/DDBJ whole genome shotgun (WGS) entry which is preliminary data.</text>
</comment>
<name>A0A7D9HAP1_PARCT</name>
<dbReference type="GO" id="GO:0003676">
    <property type="term" value="F:nucleic acid binding"/>
    <property type="evidence" value="ECO:0007669"/>
    <property type="project" value="InterPro"/>
</dbReference>
<proteinExistence type="predicted"/>
<dbReference type="OrthoDB" id="10056584at2759"/>
<protein>
    <submittedName>
        <fullName evidence="1">Uncharacterized protein</fullName>
    </submittedName>
</protein>
<dbReference type="AlphaFoldDB" id="A0A7D9HAP1"/>
<reference evidence="1" key="1">
    <citation type="submission" date="2020-04" db="EMBL/GenBank/DDBJ databases">
        <authorList>
            <person name="Alioto T."/>
            <person name="Alioto T."/>
            <person name="Gomez Garrido J."/>
        </authorList>
    </citation>
    <scope>NUCLEOTIDE SEQUENCE</scope>
    <source>
        <strain evidence="1">A484AB</strain>
    </source>
</reference>
<evidence type="ECO:0000313" key="2">
    <source>
        <dbReference type="Proteomes" id="UP001152795"/>
    </source>
</evidence>
<evidence type="ECO:0000313" key="1">
    <source>
        <dbReference type="EMBL" id="CAB3977870.1"/>
    </source>
</evidence>
<dbReference type="PANTHER" id="PTHR38681:SF1">
    <property type="entry name" value="RETROVIRUS-RELATED POL POLYPROTEIN FROM TRANSPOSON 412-LIKE PROTEIN"/>
    <property type="match status" value="1"/>
</dbReference>
<dbReference type="InterPro" id="IPR036397">
    <property type="entry name" value="RNaseH_sf"/>
</dbReference>